<dbReference type="Pfam" id="PF13439">
    <property type="entry name" value="Glyco_transf_4"/>
    <property type="match status" value="1"/>
</dbReference>
<dbReference type="EMBL" id="LWAJ01000173">
    <property type="protein sequence ID" value="KZL49398.1"/>
    <property type="molecule type" value="Genomic_DNA"/>
</dbReference>
<dbReference type="Gene3D" id="3.40.50.2000">
    <property type="entry name" value="Glycogen Phosphorylase B"/>
    <property type="match status" value="2"/>
</dbReference>
<proteinExistence type="predicted"/>
<dbReference type="SUPFAM" id="SSF53756">
    <property type="entry name" value="UDP-Glycosyltransferase/glycogen phosphorylase"/>
    <property type="match status" value="1"/>
</dbReference>
<evidence type="ECO:0000259" key="1">
    <source>
        <dbReference type="Pfam" id="PF13439"/>
    </source>
</evidence>
<dbReference type="AlphaFoldDB" id="A0A166J9A7"/>
<evidence type="ECO:0000313" key="2">
    <source>
        <dbReference type="EMBL" id="KZL49398.1"/>
    </source>
</evidence>
<feature type="domain" description="Glycosyltransferase subfamily 4-like N-terminal" evidence="1">
    <location>
        <begin position="17"/>
        <end position="222"/>
    </location>
</feature>
<dbReference type="CDD" id="cd03801">
    <property type="entry name" value="GT4_PimA-like"/>
    <property type="match status" value="1"/>
</dbReference>
<dbReference type="Pfam" id="PF13692">
    <property type="entry name" value="Glyco_trans_1_4"/>
    <property type="match status" value="1"/>
</dbReference>
<dbReference type="Proteomes" id="UP000076555">
    <property type="component" value="Unassembled WGS sequence"/>
</dbReference>
<organism evidence="2 3">
    <name type="scientific">Nodularia spumigena CENA596</name>
    <dbReference type="NCBI Taxonomy" id="1819295"/>
    <lineage>
        <taxon>Bacteria</taxon>
        <taxon>Bacillati</taxon>
        <taxon>Cyanobacteriota</taxon>
        <taxon>Cyanophyceae</taxon>
        <taxon>Nostocales</taxon>
        <taxon>Nodulariaceae</taxon>
        <taxon>Nodularia</taxon>
    </lineage>
</organism>
<accession>A0A166J9A7</accession>
<name>A0A166J9A7_NODSP</name>
<sequence length="410" mass="46300">MRILMLSSTFPYPPSRGGTEIRTFNLLKYLQQNHSVTLVTQQHEGVSATEVEELRKYVSELIVFPLPPEIPKKKAGAQIFGKIRRFAESVIKATPANVLHRYSPEIQTLVDNYIQGQKFDVITCEHSVNEIYIRPEFRQNINTVVDIHSSVYSWTNDHLKMGASQNPLRDRLYLAFILERYEKRYCNKFSHIVVTTEDDRQEFLKLRPEMEIQVIPNGVDLELFPYRDQDPGGHKLIFVGAMDASHNIDAARFFALEVLPELQKTYADATFSIVGARPTPEILALKNIPGVIVTGRIPSMVEYLHQSTVCVVPLRTGFGIKNKTLEAMAAGVPVVASDRGLEGLAIEQPISALRANKPAEYVAAITQLFDSPQLRDQLSHNARQLVETEFTWAIAGKRYEQVCLGLNHQG</sequence>
<gene>
    <name evidence="2" type="ORF">A2T98_13000</name>
</gene>
<dbReference type="PANTHER" id="PTHR45947">
    <property type="entry name" value="SULFOQUINOVOSYL TRANSFERASE SQD2"/>
    <property type="match status" value="1"/>
</dbReference>
<dbReference type="OrthoDB" id="9807209at2"/>
<dbReference type="InterPro" id="IPR050194">
    <property type="entry name" value="Glycosyltransferase_grp1"/>
</dbReference>
<comment type="caution">
    <text evidence="2">The sequence shown here is derived from an EMBL/GenBank/DDBJ whole genome shotgun (WGS) entry which is preliminary data.</text>
</comment>
<protein>
    <submittedName>
        <fullName evidence="2">Glycosyl transferase family 1</fullName>
    </submittedName>
</protein>
<keyword evidence="2" id="KW-0808">Transferase</keyword>
<evidence type="ECO:0000313" key="3">
    <source>
        <dbReference type="Proteomes" id="UP000076555"/>
    </source>
</evidence>
<dbReference type="InterPro" id="IPR028098">
    <property type="entry name" value="Glyco_trans_4-like_N"/>
</dbReference>
<dbReference type="RefSeq" id="WP_063873128.1">
    <property type="nucleotide sequence ID" value="NZ_CAWMRI010000173.1"/>
</dbReference>
<dbReference type="PANTHER" id="PTHR45947:SF3">
    <property type="entry name" value="SULFOQUINOVOSYL TRANSFERASE SQD2"/>
    <property type="match status" value="1"/>
</dbReference>
<dbReference type="GO" id="GO:0016757">
    <property type="term" value="F:glycosyltransferase activity"/>
    <property type="evidence" value="ECO:0007669"/>
    <property type="project" value="TreeGrafter"/>
</dbReference>
<reference evidence="2 3" key="1">
    <citation type="submission" date="2016-04" db="EMBL/GenBank/DDBJ databases">
        <title>Draft Genome Assembly of the Bloom-forming Cyanobacterium Nodularia spumigena Strain CENA596 in Shrimp Production Ponds.</title>
        <authorList>
            <person name="Popin R.V."/>
            <person name="Rigonato J."/>
            <person name="Abreu V.A."/>
            <person name="Andreote A.P."/>
            <person name="Silveira S.B."/>
            <person name="Odebrecht C."/>
            <person name="Fiore M.F."/>
        </authorList>
    </citation>
    <scope>NUCLEOTIDE SEQUENCE [LARGE SCALE GENOMIC DNA]</scope>
    <source>
        <strain evidence="2 3">CENA596</strain>
    </source>
</reference>